<proteinExistence type="predicted"/>
<organism evidence="1">
    <name type="scientific">uncultured Caudovirales phage</name>
    <dbReference type="NCBI Taxonomy" id="2100421"/>
    <lineage>
        <taxon>Viruses</taxon>
        <taxon>Duplodnaviria</taxon>
        <taxon>Heunggongvirae</taxon>
        <taxon>Uroviricota</taxon>
        <taxon>Caudoviricetes</taxon>
        <taxon>Peduoviridae</taxon>
        <taxon>Maltschvirus</taxon>
        <taxon>Maltschvirus maltsch</taxon>
    </lineage>
</organism>
<dbReference type="EMBL" id="LR798262">
    <property type="protein sequence ID" value="CAB5218688.1"/>
    <property type="molecule type" value="Genomic_DNA"/>
</dbReference>
<reference evidence="1" key="1">
    <citation type="submission" date="2020-05" db="EMBL/GenBank/DDBJ databases">
        <authorList>
            <person name="Chiriac C."/>
            <person name="Salcher M."/>
            <person name="Ghai R."/>
            <person name="Kavagutti S V."/>
        </authorList>
    </citation>
    <scope>NUCLEOTIDE SEQUENCE</scope>
</reference>
<protein>
    <submittedName>
        <fullName evidence="1">Uncharacterized protein</fullName>
    </submittedName>
</protein>
<evidence type="ECO:0000313" key="1">
    <source>
        <dbReference type="EMBL" id="CAB5218688.1"/>
    </source>
</evidence>
<gene>
    <name evidence="1" type="ORF">UFOVP211_57</name>
</gene>
<name>A0A6J7WP96_9CAUD</name>
<accession>A0A6J7WP96</accession>
<sequence length="359" mass="41837">MSRPIIFARSPFFETVDYFDSKGSKVELWIWKSGETEPVAPTYVFQKLIPSPAKHTMTYDLSSYIQEYFTFLNPYGDIFYSTWWCNVRVKSYNLDNTSTYIEVSNEYYYAVNGYQNIEFNTLNQGFVDTPYILNNNFETEYVNGQFQPLYFINYGGGVITYSVGESGGTITIPNDDPYCFNEIATWLGNITISVYLEGYDYSWNFKQIDDCNNNGVLWYINTNGVWESTNTKGSIKSGINTTSSEYQLINENYTSSIHNGFSSFFAEKELLNLNGTRSITVNTNWKPEMWNIILEQVMLSEKIFFSDINNRVFLENNNGYPYPYKLNTKTIQLNRHLTDKLINYQLELELLQSLVYTQY</sequence>